<dbReference type="GO" id="GO:0005829">
    <property type="term" value="C:cytosol"/>
    <property type="evidence" value="ECO:0007669"/>
    <property type="project" value="TreeGrafter"/>
</dbReference>
<dbReference type="EMBL" id="PKGY01000001">
    <property type="protein sequence ID" value="PKZ23383.1"/>
    <property type="molecule type" value="Genomic_DNA"/>
</dbReference>
<dbReference type="PANTHER" id="PTHR10534:SF2">
    <property type="entry name" value="PYRIDOXAL KINASE"/>
    <property type="match status" value="1"/>
</dbReference>
<feature type="domain" description="Pyridoxamine kinase/Phosphomethylpyrimidine kinase" evidence="6">
    <location>
        <begin position="71"/>
        <end position="256"/>
    </location>
</feature>
<evidence type="ECO:0000256" key="1">
    <source>
        <dbReference type="ARBA" id="ARBA00012104"/>
    </source>
</evidence>
<dbReference type="PANTHER" id="PTHR10534">
    <property type="entry name" value="PYRIDOXAL KINASE"/>
    <property type="match status" value="1"/>
</dbReference>
<dbReference type="GO" id="GO:0009443">
    <property type="term" value="P:pyridoxal 5'-phosphate salvage"/>
    <property type="evidence" value="ECO:0007669"/>
    <property type="project" value="InterPro"/>
</dbReference>
<dbReference type="RefSeq" id="WP_067975706.1">
    <property type="nucleotide sequence ID" value="NZ_CAJHKM010000002.1"/>
</dbReference>
<keyword evidence="5" id="KW-0067">ATP-binding</keyword>
<dbReference type="OrthoDB" id="9800808at2"/>
<evidence type="ECO:0000256" key="4">
    <source>
        <dbReference type="ARBA" id="ARBA00022777"/>
    </source>
</evidence>
<gene>
    <name evidence="7" type="ORF">AWM72_07560</name>
    <name evidence="8" type="ORF">CYJ28_02190</name>
</gene>
<evidence type="ECO:0000256" key="2">
    <source>
        <dbReference type="ARBA" id="ARBA00022679"/>
    </source>
</evidence>
<evidence type="ECO:0000256" key="3">
    <source>
        <dbReference type="ARBA" id="ARBA00022741"/>
    </source>
</evidence>
<proteinExistence type="predicted"/>
<dbReference type="InterPro" id="IPR029056">
    <property type="entry name" value="Ribokinase-like"/>
</dbReference>
<dbReference type="Proteomes" id="UP000069912">
    <property type="component" value="Chromosome"/>
</dbReference>
<dbReference type="Pfam" id="PF08543">
    <property type="entry name" value="Phos_pyr_kin"/>
    <property type="match status" value="1"/>
</dbReference>
<keyword evidence="9" id="KW-1185">Reference proteome</keyword>
<dbReference type="InterPro" id="IPR004625">
    <property type="entry name" value="PyrdxlKinase"/>
</dbReference>
<dbReference type="SUPFAM" id="SSF53613">
    <property type="entry name" value="Ribokinase-like"/>
    <property type="match status" value="1"/>
</dbReference>
<dbReference type="GeneID" id="92903921"/>
<organism evidence="7 9">
    <name type="scientific">Aerococcus sanguinicola</name>
    <dbReference type="NCBI Taxonomy" id="119206"/>
    <lineage>
        <taxon>Bacteria</taxon>
        <taxon>Bacillati</taxon>
        <taxon>Bacillota</taxon>
        <taxon>Bacilli</taxon>
        <taxon>Lactobacillales</taxon>
        <taxon>Aerococcaceae</taxon>
        <taxon>Aerococcus</taxon>
    </lineage>
</organism>
<dbReference type="Proteomes" id="UP000234239">
    <property type="component" value="Unassembled WGS sequence"/>
</dbReference>
<evidence type="ECO:0000313" key="7">
    <source>
        <dbReference type="EMBL" id="AMB94619.1"/>
    </source>
</evidence>
<keyword evidence="4 7" id="KW-0418">Kinase</keyword>
<dbReference type="GO" id="GO:0005524">
    <property type="term" value="F:ATP binding"/>
    <property type="evidence" value="ECO:0007669"/>
    <property type="project" value="UniProtKB-KW"/>
</dbReference>
<dbReference type="Gene3D" id="3.40.1190.20">
    <property type="match status" value="1"/>
</dbReference>
<evidence type="ECO:0000313" key="10">
    <source>
        <dbReference type="Proteomes" id="UP000234239"/>
    </source>
</evidence>
<evidence type="ECO:0000313" key="8">
    <source>
        <dbReference type="EMBL" id="PKZ23383.1"/>
    </source>
</evidence>
<reference evidence="9" key="2">
    <citation type="submission" date="2016-01" db="EMBL/GenBank/DDBJ databases">
        <title>Six Aerococcus type strain genome sequencing and assembly using PacBio and Illumina Hiseq.</title>
        <authorList>
            <person name="Carkaci D."/>
            <person name="Dargis R."/>
            <person name="Nielsen X.C."/>
            <person name="Skovgaard O."/>
            <person name="Fuursted K."/>
            <person name="Christensen J.J."/>
        </authorList>
    </citation>
    <scope>NUCLEOTIDE SEQUENCE [LARGE SCALE GENOMIC DNA]</scope>
    <source>
        <strain evidence="9">CCUG43001</strain>
    </source>
</reference>
<dbReference type="NCBIfam" id="NF005491">
    <property type="entry name" value="PRK07105.1"/>
    <property type="match status" value="1"/>
</dbReference>
<dbReference type="AlphaFoldDB" id="A0A0X8FC41"/>
<evidence type="ECO:0000256" key="5">
    <source>
        <dbReference type="ARBA" id="ARBA00022840"/>
    </source>
</evidence>
<name>A0A0X8FC41_9LACT</name>
<dbReference type="InterPro" id="IPR013749">
    <property type="entry name" value="PM/HMP-P_kinase-1"/>
</dbReference>
<dbReference type="EC" id="2.7.1.35" evidence="1"/>
<reference evidence="8 10" key="3">
    <citation type="submission" date="2017-12" db="EMBL/GenBank/DDBJ databases">
        <title>Phylogenetic diversity of female urinary microbiome.</title>
        <authorList>
            <person name="Thomas-White K."/>
            <person name="Wolfe A.J."/>
        </authorList>
    </citation>
    <scope>NUCLEOTIDE SEQUENCE [LARGE SCALE GENOMIC DNA]</scope>
    <source>
        <strain evidence="8 10">UMB0139</strain>
    </source>
</reference>
<accession>A0A0X8FC41</accession>
<reference evidence="7 9" key="1">
    <citation type="journal article" date="2016" name="Genome Announc.">
        <title>Complete Genome Sequences of Aerococcus christensenii CCUG 28831T, Aerococcus sanguinicola CCUG 43001T, Aerococcus urinae CCUG 36881T, Aerococcus urinaeequi CCUG 28094T, Aerococcus urinaehominis CCUG 42038 BT, and Aerococcus viridans CCUG 4311T.</title>
        <authorList>
            <person name="Carkaci D."/>
            <person name="Dargis R."/>
            <person name="Nielsen X.C."/>
            <person name="Skovgaard O."/>
            <person name="Fuursted K."/>
            <person name="Christensen J.J."/>
        </authorList>
    </citation>
    <scope>NUCLEOTIDE SEQUENCE [LARGE SCALE GENOMIC DNA]</scope>
    <source>
        <strain evidence="7 9">CCUG43001</strain>
    </source>
</reference>
<dbReference type="EMBL" id="CP014160">
    <property type="protein sequence ID" value="AMB94619.1"/>
    <property type="molecule type" value="Genomic_DNA"/>
</dbReference>
<evidence type="ECO:0000313" key="9">
    <source>
        <dbReference type="Proteomes" id="UP000069912"/>
    </source>
</evidence>
<protein>
    <recommendedName>
        <fullName evidence="1">pyridoxal kinase</fullName>
        <ecNumber evidence="1">2.7.1.35</ecNumber>
    </recommendedName>
</protein>
<dbReference type="KEGG" id="asan:AWM72_07560"/>
<dbReference type="GO" id="GO:0008478">
    <property type="term" value="F:pyridoxal kinase activity"/>
    <property type="evidence" value="ECO:0007669"/>
    <property type="project" value="UniProtKB-EC"/>
</dbReference>
<sequence>MKKVLIVHDISCYGKCSTTVALPIISSMELTGTILPTALLSTHTGPGFENYTYLDLSQEMPKIVENWQTYGLKFDAVYVGYLGNIQQIDFLLETLPDLLTEGGKFYLDPVMADDGAFYPGFDQAYADKMRSLCDIADLIMPNQTEASLIYGLPYQEGLVEDELFQQFVHACNQVKKTSLVLTGAGYDGEGQTGAHYYDADKDEEGLKQSDFIGRKLHGTGDIFGSILVGALVNGFSLADASALAVTKVSQALARSIDEPDVDREGLAFETLLGDLSAMVRQEKKANE</sequence>
<keyword evidence="3" id="KW-0547">Nucleotide-binding</keyword>
<keyword evidence="2" id="KW-0808">Transferase</keyword>
<evidence type="ECO:0000259" key="6">
    <source>
        <dbReference type="Pfam" id="PF08543"/>
    </source>
</evidence>